<feature type="compositionally biased region" description="Basic and acidic residues" evidence="2">
    <location>
        <begin position="317"/>
        <end position="326"/>
    </location>
</feature>
<protein>
    <submittedName>
        <fullName evidence="5">Uncharacterized protein</fullName>
    </submittedName>
</protein>
<dbReference type="AlphaFoldDB" id="A0A9D4V034"/>
<dbReference type="OrthoDB" id="432311at2759"/>
<feature type="domain" description="RWD" evidence="4">
    <location>
        <begin position="8"/>
        <end position="101"/>
    </location>
</feature>
<dbReference type="SUPFAM" id="SSF57850">
    <property type="entry name" value="RING/U-box"/>
    <property type="match status" value="1"/>
</dbReference>
<dbReference type="EMBL" id="JABFUD020000007">
    <property type="protein sequence ID" value="KAI5077188.1"/>
    <property type="molecule type" value="Genomic_DNA"/>
</dbReference>
<dbReference type="InterPro" id="IPR001841">
    <property type="entry name" value="Znf_RING"/>
</dbReference>
<dbReference type="GO" id="GO:0008270">
    <property type="term" value="F:zinc ion binding"/>
    <property type="evidence" value="ECO:0007669"/>
    <property type="project" value="UniProtKB-KW"/>
</dbReference>
<proteinExistence type="predicted"/>
<dbReference type="SMART" id="SM00184">
    <property type="entry name" value="RING"/>
    <property type="match status" value="1"/>
</dbReference>
<evidence type="ECO:0000256" key="1">
    <source>
        <dbReference type="PROSITE-ProRule" id="PRU00175"/>
    </source>
</evidence>
<evidence type="ECO:0000313" key="6">
    <source>
        <dbReference type="Proteomes" id="UP000886520"/>
    </source>
</evidence>
<dbReference type="PROSITE" id="PS50089">
    <property type="entry name" value="ZF_RING_2"/>
    <property type="match status" value="1"/>
</dbReference>
<name>A0A9D4V034_ADICA</name>
<evidence type="ECO:0000259" key="3">
    <source>
        <dbReference type="PROSITE" id="PS50089"/>
    </source>
</evidence>
<dbReference type="InterPro" id="IPR016135">
    <property type="entry name" value="UBQ-conjugating_enzyme/RWD"/>
</dbReference>
<sequence>MAEEETEEEVEAAIAVYGADCTVIRRSPPYLVVRLQPRTANDISQQYPSVPPMLELKDTKGLEDGKVSRLLSELRELADELTSNPMLVAICEKALDRLTEMNQPDGNCCFCMEPLVMENEVSNLRPFMKLLSCFHCFHSECFIRWWRWMLQRKNLDKSDVLLISRPEEEKDVIASCMKLLEEAEMKCPVCRKSINIQDMLSIWSILTADLGQEQDFLPDAEVIFSNTEIERKAKFDELFRAQQHRGGIIEPRKLEVIVPGMFVSLPSARADDEESGLASSTLQASESSSSSADARGELLQVTDNVSLGGQQTGQCEDSGRGSKSSERFNNPLTQKKGRRPNHTGAKKGYWVRRDHEGSK</sequence>
<dbReference type="Proteomes" id="UP000886520">
    <property type="component" value="Chromosome 7"/>
</dbReference>
<keyword evidence="6" id="KW-1185">Reference proteome</keyword>
<evidence type="ECO:0000259" key="4">
    <source>
        <dbReference type="PROSITE" id="PS50908"/>
    </source>
</evidence>
<dbReference type="SMART" id="SM00591">
    <property type="entry name" value="RWD"/>
    <property type="match status" value="1"/>
</dbReference>
<dbReference type="FunFam" id="3.30.40.10:FF:000914">
    <property type="entry name" value="RWD domain-containing protein"/>
    <property type="match status" value="1"/>
</dbReference>
<dbReference type="Gene3D" id="3.30.40.10">
    <property type="entry name" value="Zinc/RING finger domain, C3HC4 (zinc finger)"/>
    <property type="match status" value="1"/>
</dbReference>
<dbReference type="InterPro" id="IPR013083">
    <property type="entry name" value="Znf_RING/FYVE/PHD"/>
</dbReference>
<evidence type="ECO:0000313" key="5">
    <source>
        <dbReference type="EMBL" id="KAI5077188.1"/>
    </source>
</evidence>
<feature type="domain" description="RING-type" evidence="3">
    <location>
        <begin position="108"/>
        <end position="191"/>
    </location>
</feature>
<dbReference type="Pfam" id="PF05773">
    <property type="entry name" value="RWD"/>
    <property type="match status" value="1"/>
</dbReference>
<feature type="compositionally biased region" description="Low complexity" evidence="2">
    <location>
        <begin position="278"/>
        <end position="293"/>
    </location>
</feature>
<dbReference type="PANTHER" id="PTHR13198">
    <property type="entry name" value="RING FINGER PROTEIN 25"/>
    <property type="match status" value="1"/>
</dbReference>
<accession>A0A9D4V034</accession>
<dbReference type="InterPro" id="IPR006575">
    <property type="entry name" value="RWD_dom"/>
</dbReference>
<organism evidence="5 6">
    <name type="scientific">Adiantum capillus-veneris</name>
    <name type="common">Maidenhair fern</name>
    <dbReference type="NCBI Taxonomy" id="13818"/>
    <lineage>
        <taxon>Eukaryota</taxon>
        <taxon>Viridiplantae</taxon>
        <taxon>Streptophyta</taxon>
        <taxon>Embryophyta</taxon>
        <taxon>Tracheophyta</taxon>
        <taxon>Polypodiopsida</taxon>
        <taxon>Polypodiidae</taxon>
        <taxon>Polypodiales</taxon>
        <taxon>Pteridineae</taxon>
        <taxon>Pteridaceae</taxon>
        <taxon>Vittarioideae</taxon>
        <taxon>Adiantum</taxon>
    </lineage>
</organism>
<keyword evidence="1" id="KW-0863">Zinc-finger</keyword>
<dbReference type="InterPro" id="IPR039133">
    <property type="entry name" value="RNF25"/>
</dbReference>
<dbReference type="PROSITE" id="PS50908">
    <property type="entry name" value="RWD"/>
    <property type="match status" value="1"/>
</dbReference>
<keyword evidence="1" id="KW-0862">Zinc</keyword>
<dbReference type="GO" id="GO:0016567">
    <property type="term" value="P:protein ubiquitination"/>
    <property type="evidence" value="ECO:0007669"/>
    <property type="project" value="TreeGrafter"/>
</dbReference>
<evidence type="ECO:0000256" key="2">
    <source>
        <dbReference type="SAM" id="MobiDB-lite"/>
    </source>
</evidence>
<dbReference type="GO" id="GO:0061630">
    <property type="term" value="F:ubiquitin protein ligase activity"/>
    <property type="evidence" value="ECO:0007669"/>
    <property type="project" value="InterPro"/>
</dbReference>
<feature type="region of interest" description="Disordered" evidence="2">
    <location>
        <begin position="274"/>
        <end position="359"/>
    </location>
</feature>
<dbReference type="SUPFAM" id="SSF54495">
    <property type="entry name" value="UBC-like"/>
    <property type="match status" value="1"/>
</dbReference>
<comment type="caution">
    <text evidence="5">The sequence shown here is derived from an EMBL/GenBank/DDBJ whole genome shotgun (WGS) entry which is preliminary data.</text>
</comment>
<dbReference type="Gene3D" id="3.10.110.10">
    <property type="entry name" value="Ubiquitin Conjugating Enzyme"/>
    <property type="match status" value="1"/>
</dbReference>
<dbReference type="PANTHER" id="PTHR13198:SF4">
    <property type="entry name" value="E3 UBIQUITIN-PROTEIN LIGASE RNF25"/>
    <property type="match status" value="1"/>
</dbReference>
<reference evidence="5" key="1">
    <citation type="submission" date="2021-01" db="EMBL/GenBank/DDBJ databases">
        <title>Adiantum capillus-veneris genome.</title>
        <authorList>
            <person name="Fang Y."/>
            <person name="Liao Q."/>
        </authorList>
    </citation>
    <scope>NUCLEOTIDE SEQUENCE</scope>
    <source>
        <strain evidence="5">H3</strain>
        <tissue evidence="5">Leaf</tissue>
    </source>
</reference>
<feature type="compositionally biased region" description="Basic residues" evidence="2">
    <location>
        <begin position="335"/>
        <end position="345"/>
    </location>
</feature>
<feature type="compositionally biased region" description="Polar residues" evidence="2">
    <location>
        <begin position="301"/>
        <end position="315"/>
    </location>
</feature>
<dbReference type="GO" id="GO:0005634">
    <property type="term" value="C:nucleus"/>
    <property type="evidence" value="ECO:0007669"/>
    <property type="project" value="TreeGrafter"/>
</dbReference>
<keyword evidence="1" id="KW-0479">Metal-binding</keyword>
<gene>
    <name evidence="5" type="ORF">GOP47_0007012</name>
</gene>
<dbReference type="CDD" id="cd23818">
    <property type="entry name" value="RWD_RNF25"/>
    <property type="match status" value="1"/>
</dbReference>